<accession>A0A7H9HWS3</accession>
<keyword evidence="2" id="KW-1185">Reference proteome</keyword>
<organism evidence="1 2">
    <name type="scientific">Torulaspora globosa</name>
    <dbReference type="NCBI Taxonomy" id="48254"/>
    <lineage>
        <taxon>Eukaryota</taxon>
        <taxon>Fungi</taxon>
        <taxon>Dikarya</taxon>
        <taxon>Ascomycota</taxon>
        <taxon>Saccharomycotina</taxon>
        <taxon>Saccharomycetes</taxon>
        <taxon>Saccharomycetales</taxon>
        <taxon>Saccharomycetaceae</taxon>
        <taxon>Torulaspora</taxon>
    </lineage>
</organism>
<sequence length="498" mass="57729">MSGLLNNFIPFEIWNLVLDKLENDSSGMYQSMVDLIYFFKALEGSRISPCFQCRLRDRWKFLNYTKHAEWFDVLKVSPSLKVLAGDVKWLAERSDYGDDVRRIFVVDERTDVKRLDYRGKKNLDIIFCGDPSVVGDFIVSLSLQCPGSSVSVVVDCESEIYSGKNLFGVLNAELFASKWSFDKLYVSFPWVKILECNYMALDTFIYQALSGRATSKHGFQLFNRFLNSFKLGFPLLEQIKFVTQTTTRDETCNFIDLSSLMLNKFKDGKIPLMNLFKIHSLQNWYLPHVSEFSGHRFKFDETTMTGSPERRTMSLKENLNLLREMAINETIDATPYYRLSLFPRNVKHTRIVNWIPLQSTPIMILKSNSLESLSLKLLEFENAPTTVVQGLFLPSLLCLNLEQMTEQHVTLVPPTNRRNSIDMITHSTVNEIEPYASSMNPVVFSSWNQLTNLQVIKIDMKFNHYIFDIQNLKKSLPSINLKKSFQTFFDEQQRFIVV</sequence>
<gene>
    <name evidence="1" type="ORF">HG537_0G04230</name>
</gene>
<evidence type="ECO:0000313" key="2">
    <source>
        <dbReference type="Proteomes" id="UP000510647"/>
    </source>
</evidence>
<name>A0A7H9HWS3_9SACH</name>
<protein>
    <submittedName>
        <fullName evidence="1">Uncharacterized protein</fullName>
    </submittedName>
</protein>
<dbReference type="AlphaFoldDB" id="A0A7H9HWS3"/>
<dbReference type="EMBL" id="CP059273">
    <property type="protein sequence ID" value="QLQ82168.1"/>
    <property type="molecule type" value="Genomic_DNA"/>
</dbReference>
<dbReference type="Proteomes" id="UP000510647">
    <property type="component" value="Chromosome 7"/>
</dbReference>
<dbReference type="OrthoDB" id="4036607at2759"/>
<reference evidence="1 2" key="1">
    <citation type="submission" date="2020-06" db="EMBL/GenBank/DDBJ databases">
        <title>The yeast mating-type switching endonuclease HO is a domesticated member of an unorthodox homing genetic element family.</title>
        <authorList>
            <person name="Coughlan A.Y."/>
            <person name="Lombardi L."/>
            <person name="Braun-Galleani S."/>
            <person name="Martos A.R."/>
            <person name="Galeote V."/>
            <person name="Bigey F."/>
            <person name="Dequin S."/>
            <person name="Byrne K.P."/>
            <person name="Wolfe K.H."/>
        </authorList>
    </citation>
    <scope>NUCLEOTIDE SEQUENCE [LARGE SCALE GENOMIC DNA]</scope>
    <source>
        <strain evidence="1 2">CBS2947</strain>
    </source>
</reference>
<proteinExistence type="predicted"/>
<evidence type="ECO:0000313" key="1">
    <source>
        <dbReference type="EMBL" id="QLQ82168.1"/>
    </source>
</evidence>